<keyword evidence="1" id="KW-1133">Transmembrane helix</keyword>
<proteinExistence type="predicted"/>
<reference evidence="2" key="1">
    <citation type="submission" date="2019-08" db="EMBL/GenBank/DDBJ databases">
        <authorList>
            <person name="Kucharzyk K."/>
            <person name="Murdoch R.W."/>
            <person name="Higgins S."/>
            <person name="Loffler F."/>
        </authorList>
    </citation>
    <scope>NUCLEOTIDE SEQUENCE</scope>
</reference>
<name>A0A644VZG3_9ZZZZ</name>
<feature type="transmembrane region" description="Helical" evidence="1">
    <location>
        <begin position="175"/>
        <end position="198"/>
    </location>
</feature>
<keyword evidence="1" id="KW-0812">Transmembrane</keyword>
<dbReference type="AlphaFoldDB" id="A0A644VZG3"/>
<dbReference type="EMBL" id="VSSQ01000527">
    <property type="protein sequence ID" value="MPL96821.1"/>
    <property type="molecule type" value="Genomic_DNA"/>
</dbReference>
<protein>
    <submittedName>
        <fullName evidence="2">Uncharacterized protein</fullName>
    </submittedName>
</protein>
<accession>A0A644VZG3</accession>
<sequence>MPSESRERAFSAFTTQGMPSSRETMAAWDVSPPSSATMAEASFMAGTYSLSVAPTTRTAPLIIFSLASAALPAMHTGPLASRFRRERPLRRIVPAMWTWSMFVVPAAPRGTPAVTTTRSPSLISPALMQEAIAESTAVFWSVISSFMRGMTPQYRASSRQVLTDGVAPRMGHGGLCLLTIWAVLPLWVMEMMAAAFIWRATRTEALLTASGTPMVFDAL</sequence>
<gene>
    <name evidence="2" type="ORF">SDC9_43005</name>
</gene>
<comment type="caution">
    <text evidence="2">The sequence shown here is derived from an EMBL/GenBank/DDBJ whole genome shotgun (WGS) entry which is preliminary data.</text>
</comment>
<keyword evidence="1" id="KW-0472">Membrane</keyword>
<organism evidence="2">
    <name type="scientific">bioreactor metagenome</name>
    <dbReference type="NCBI Taxonomy" id="1076179"/>
    <lineage>
        <taxon>unclassified sequences</taxon>
        <taxon>metagenomes</taxon>
        <taxon>ecological metagenomes</taxon>
    </lineage>
</organism>
<evidence type="ECO:0000313" key="2">
    <source>
        <dbReference type="EMBL" id="MPL96821.1"/>
    </source>
</evidence>
<evidence type="ECO:0000256" key="1">
    <source>
        <dbReference type="SAM" id="Phobius"/>
    </source>
</evidence>